<dbReference type="InterPro" id="IPR033942">
    <property type="entry name" value="IMPase"/>
</dbReference>
<comment type="similarity">
    <text evidence="3 9">Belongs to the inositol monophosphatase superfamily.</text>
</comment>
<reference evidence="11" key="1">
    <citation type="submission" date="2016-01" db="EMBL/GenBank/DDBJ databases">
        <authorList>
            <person name="Husnik F."/>
        </authorList>
    </citation>
    <scope>NUCLEOTIDE SEQUENCE [LARGE SCALE GENOMIC DNA]</scope>
</reference>
<proteinExistence type="inferred from homology"/>
<dbReference type="EC" id="3.1.3.25" evidence="9"/>
<evidence type="ECO:0000256" key="7">
    <source>
        <dbReference type="ARBA" id="ARBA00022842"/>
    </source>
</evidence>
<evidence type="ECO:0000256" key="4">
    <source>
        <dbReference type="ARBA" id="ARBA00022723"/>
    </source>
</evidence>
<dbReference type="GO" id="GO:0031564">
    <property type="term" value="P:transcription antitermination"/>
    <property type="evidence" value="ECO:0007669"/>
    <property type="project" value="UniProtKB-KW"/>
</dbReference>
<keyword evidence="6" id="KW-0889">Transcription antitermination</keyword>
<organism evidence="10 11">
    <name type="scientific">Candidatus Gullanella endobia</name>
    <dbReference type="NCBI Taxonomy" id="1070130"/>
    <lineage>
        <taxon>Bacteria</taxon>
        <taxon>Pseudomonadati</taxon>
        <taxon>Pseudomonadota</taxon>
        <taxon>Gammaproteobacteria</taxon>
        <taxon>Enterobacterales</taxon>
        <taxon>Enterobacteriaceae</taxon>
        <taxon>Candidatus Gullanella</taxon>
    </lineage>
</organism>
<dbReference type="GO" id="GO:0046872">
    <property type="term" value="F:metal ion binding"/>
    <property type="evidence" value="ECO:0007669"/>
    <property type="project" value="UniProtKB-KW"/>
</dbReference>
<evidence type="ECO:0000256" key="5">
    <source>
        <dbReference type="ARBA" id="ARBA00022801"/>
    </source>
</evidence>
<gene>
    <name evidence="10" type="primary">suhB</name>
    <name evidence="10" type="ORF">FVIR_GE00010</name>
</gene>
<comment type="catalytic activity">
    <reaction evidence="1 9">
        <text>a myo-inositol phosphate + H2O = myo-inositol + phosphate</text>
        <dbReference type="Rhea" id="RHEA:24056"/>
        <dbReference type="ChEBI" id="CHEBI:15377"/>
        <dbReference type="ChEBI" id="CHEBI:17268"/>
        <dbReference type="ChEBI" id="CHEBI:43474"/>
        <dbReference type="ChEBI" id="CHEBI:84139"/>
        <dbReference type="EC" id="3.1.3.25"/>
    </reaction>
</comment>
<dbReference type="NCBIfam" id="NF008027">
    <property type="entry name" value="PRK10757.1"/>
    <property type="match status" value="1"/>
</dbReference>
<dbReference type="InterPro" id="IPR000760">
    <property type="entry name" value="Inositol_monophosphatase-like"/>
</dbReference>
<keyword evidence="7 8" id="KW-0460">Magnesium</keyword>
<dbReference type="Pfam" id="PF00459">
    <property type="entry name" value="Inositol_P"/>
    <property type="match status" value="1"/>
</dbReference>
<sequence>MFMYPILNIAIRAVRKAGNFISKYYENPDFIKIVKKNVSNFITDIYSESERLIIEVIRKYYPQHNIIGKESNILTRKNDDMQWIINPLDGIVNFINCFPYFAVSIAVRIKNRTEIAAIYDPIRNELFTASRGQGTQLNGYRLRGSAVHNIEGATLATSFPVKQKQYANSYIALVNKLFIQCVDFRYTGSTTLNLAYVSAGRIDGFFEIALKPWDFIGGELLVREAGGLVTDVNGSHDYLISGNIVAGNPKVVKAILLTFRNELNKAIK</sequence>
<feature type="binding site" evidence="8">
    <location>
        <position position="89"/>
    </location>
    <ligand>
        <name>Mg(2+)</name>
        <dbReference type="ChEBI" id="CHEBI:18420"/>
        <label>1</label>
        <note>catalytic</note>
    </ligand>
</feature>
<evidence type="ECO:0000256" key="2">
    <source>
        <dbReference type="ARBA" id="ARBA00001946"/>
    </source>
</evidence>
<dbReference type="SUPFAM" id="SSF56655">
    <property type="entry name" value="Carbohydrate phosphatase"/>
    <property type="match status" value="1"/>
</dbReference>
<feature type="binding site" evidence="8">
    <location>
        <position position="214"/>
    </location>
    <ligand>
        <name>Mg(2+)</name>
        <dbReference type="ChEBI" id="CHEBI:18420"/>
        <label>1</label>
        <note>catalytic</note>
    </ligand>
</feature>
<dbReference type="GO" id="GO:0006020">
    <property type="term" value="P:inositol metabolic process"/>
    <property type="evidence" value="ECO:0007669"/>
    <property type="project" value="TreeGrafter"/>
</dbReference>
<dbReference type="EMBL" id="LN999832">
    <property type="protein sequence ID" value="CUX95708.1"/>
    <property type="molecule type" value="Genomic_DNA"/>
</dbReference>
<keyword evidence="6" id="KW-0805">Transcription regulation</keyword>
<dbReference type="KEGG" id="ged:FVIR_GE00010"/>
<dbReference type="PANTHER" id="PTHR20854">
    <property type="entry name" value="INOSITOL MONOPHOSPHATASE"/>
    <property type="match status" value="1"/>
</dbReference>
<dbReference type="STRING" id="1070130.FVIR_GE00010"/>
<comment type="cofactor">
    <cofactor evidence="2 8 9">
        <name>Mg(2+)</name>
        <dbReference type="ChEBI" id="CHEBI:18420"/>
    </cofactor>
</comment>
<evidence type="ECO:0000313" key="10">
    <source>
        <dbReference type="EMBL" id="CUX95708.1"/>
    </source>
</evidence>
<dbReference type="AlphaFoldDB" id="A0A143WPQ0"/>
<evidence type="ECO:0000256" key="9">
    <source>
        <dbReference type="RuleBase" id="RU364068"/>
    </source>
</evidence>
<evidence type="ECO:0000313" key="11">
    <source>
        <dbReference type="Proteomes" id="UP000095665"/>
    </source>
</evidence>
<dbReference type="PRINTS" id="PR01959">
    <property type="entry name" value="SBIMPHPHTASE"/>
</dbReference>
<feature type="binding site" evidence="8">
    <location>
        <position position="88"/>
    </location>
    <ligand>
        <name>Mg(2+)</name>
        <dbReference type="ChEBI" id="CHEBI:18420"/>
        <label>1</label>
        <note>catalytic</note>
    </ligand>
</feature>
<protein>
    <recommendedName>
        <fullName evidence="9">Inositol-1-monophosphatase</fullName>
        <ecNumber evidence="9">3.1.3.25</ecNumber>
    </recommendedName>
</protein>
<dbReference type="InterPro" id="IPR022337">
    <property type="entry name" value="Inositol_monophosphatase_SuhB"/>
</dbReference>
<dbReference type="PATRIC" id="fig|1070130.3.peg.14"/>
<dbReference type="GO" id="GO:0007165">
    <property type="term" value="P:signal transduction"/>
    <property type="evidence" value="ECO:0007669"/>
    <property type="project" value="TreeGrafter"/>
</dbReference>
<keyword evidence="4 8" id="KW-0479">Metal-binding</keyword>
<keyword evidence="5 9" id="KW-0378">Hydrolase</keyword>
<dbReference type="Gene3D" id="3.40.190.80">
    <property type="match status" value="1"/>
</dbReference>
<keyword evidence="6" id="KW-0804">Transcription</keyword>
<dbReference type="PANTHER" id="PTHR20854:SF4">
    <property type="entry name" value="INOSITOL-1-MONOPHOSPHATASE-RELATED"/>
    <property type="match status" value="1"/>
</dbReference>
<evidence type="ECO:0000256" key="8">
    <source>
        <dbReference type="PIRSR" id="PIRSR600760-2"/>
    </source>
</evidence>
<dbReference type="CDD" id="cd01639">
    <property type="entry name" value="IMPase"/>
    <property type="match status" value="1"/>
</dbReference>
<accession>A0A143WPQ0</accession>
<name>A0A143WPQ0_9ENTR</name>
<evidence type="ECO:0000256" key="6">
    <source>
        <dbReference type="ARBA" id="ARBA00022814"/>
    </source>
</evidence>
<evidence type="ECO:0000256" key="3">
    <source>
        <dbReference type="ARBA" id="ARBA00009759"/>
    </source>
</evidence>
<dbReference type="PRINTS" id="PR00377">
    <property type="entry name" value="IMPHPHTASES"/>
</dbReference>
<dbReference type="Proteomes" id="UP000095665">
    <property type="component" value="Chromosome I"/>
</dbReference>
<dbReference type="GO" id="GO:0008934">
    <property type="term" value="F:inositol monophosphate 1-phosphatase activity"/>
    <property type="evidence" value="ECO:0007669"/>
    <property type="project" value="InterPro"/>
</dbReference>
<evidence type="ECO:0000256" key="1">
    <source>
        <dbReference type="ARBA" id="ARBA00001033"/>
    </source>
</evidence>
<dbReference type="Gene3D" id="3.30.540.10">
    <property type="entry name" value="Fructose-1,6-Bisphosphatase, subunit A, domain 1"/>
    <property type="match status" value="1"/>
</dbReference>
<dbReference type="FunFam" id="3.30.540.10:FF:000003">
    <property type="entry name" value="Inositol-1-monophosphatase"/>
    <property type="match status" value="1"/>
</dbReference>
<keyword evidence="11" id="KW-1185">Reference proteome</keyword>